<accession>A0A1J1IYT2</accession>
<feature type="signal peptide" evidence="7">
    <location>
        <begin position="1"/>
        <end position="25"/>
    </location>
</feature>
<evidence type="ECO:0000256" key="6">
    <source>
        <dbReference type="SAM" id="MobiDB-lite"/>
    </source>
</evidence>
<feature type="chain" id="PRO_5012949851" evidence="7">
    <location>
        <begin position="26"/>
        <end position="610"/>
    </location>
</feature>
<dbReference type="GO" id="GO:0005615">
    <property type="term" value="C:extracellular space"/>
    <property type="evidence" value="ECO:0007669"/>
    <property type="project" value="TreeGrafter"/>
</dbReference>
<dbReference type="InterPro" id="IPR002157">
    <property type="entry name" value="Cbl-bd_prot"/>
</dbReference>
<organism evidence="8 9">
    <name type="scientific">Clunio marinus</name>
    <dbReference type="NCBI Taxonomy" id="568069"/>
    <lineage>
        <taxon>Eukaryota</taxon>
        <taxon>Metazoa</taxon>
        <taxon>Ecdysozoa</taxon>
        <taxon>Arthropoda</taxon>
        <taxon>Hexapoda</taxon>
        <taxon>Insecta</taxon>
        <taxon>Pterygota</taxon>
        <taxon>Neoptera</taxon>
        <taxon>Endopterygota</taxon>
        <taxon>Diptera</taxon>
        <taxon>Nematocera</taxon>
        <taxon>Chironomoidea</taxon>
        <taxon>Chironomidae</taxon>
        <taxon>Clunio</taxon>
    </lineage>
</organism>
<gene>
    <name evidence="8" type="ORF">CLUMA_CG018153</name>
</gene>
<proteinExistence type="predicted"/>
<dbReference type="SUPFAM" id="SSF48239">
    <property type="entry name" value="Terpenoid cyclases/Protein prenyltransferases"/>
    <property type="match status" value="1"/>
</dbReference>
<dbReference type="AlphaFoldDB" id="A0A1J1IYT2"/>
<comment type="subcellular location">
    <subcellularLocation>
        <location evidence="1">Secreted</location>
    </subcellularLocation>
</comment>
<dbReference type="Gene3D" id="1.50.10.20">
    <property type="match status" value="1"/>
</dbReference>
<feature type="compositionally biased region" description="Low complexity" evidence="6">
    <location>
        <begin position="100"/>
        <end position="118"/>
    </location>
</feature>
<keyword evidence="2" id="KW-0964">Secreted</keyword>
<reference evidence="8 9" key="1">
    <citation type="submission" date="2015-04" db="EMBL/GenBank/DDBJ databases">
        <authorList>
            <person name="Syromyatnikov M.Y."/>
            <person name="Popov V.N."/>
        </authorList>
    </citation>
    <scope>NUCLEOTIDE SEQUENCE [LARGE SCALE GENOMIC DNA]</scope>
</reference>
<dbReference type="PANTHER" id="PTHR10559:SF18">
    <property type="entry name" value="TRANSCOBALAMIN II"/>
    <property type="match status" value="1"/>
</dbReference>
<dbReference type="GO" id="GO:0015889">
    <property type="term" value="P:cobalamin transport"/>
    <property type="evidence" value="ECO:0007669"/>
    <property type="project" value="InterPro"/>
</dbReference>
<sequence>MTRNMIQKSIRILLLQLLGVAIVCGLSVAGTGSASGSIMNNSLNPYSPSSSGSSTTAPSMLETYLQTFPFNEQQNILTTVYHASAKHQTSTMGVEKEKLTTSSVPSFSSTTHTSTETTQNFSPNQNTQTPFIISTGSSTSASSYPLTTANLSENPEQPVLISTGPILLGCGPNNREGIGIQKALDWLREKRVSDYGWENDTHMVILAKELSNGREPNDSDGHLQVISDLEDMLSIKQMEVDILIMLDKHRSPISKPLETDRLARYILSLGSLCKDPRRFYGHDLITLVQHHEPTQDDEFALATLAACSSATHVRKRQIRRLLDIASGEITNIDTMAMVLLALRCIITDHRHRHLQHFIRRPALGLAGLQGPRGSFGSLRSTALAMQALQDLQLDSTSTYNRTAASKWILDRQRNDGGWSEEPLQDGQDPTIGVGLTADIILALGCKGLGAIRALQCDHVVRETNGNGENHENGGEKIAQPVGLPSTSAEDTEQRNVSYTYTLWLESNITEIYSLQLVSSKNTSFFKAMTQAADQDSRFSFEAREWPNGHYIHTLAGKKEEPTLYHYWLLYRLPEFPDPEAAPGNQLIAPVGVDELMVEDGEHYLYWYKKL</sequence>
<evidence type="ECO:0000313" key="8">
    <source>
        <dbReference type="EMBL" id="CRL05373.1"/>
    </source>
</evidence>
<dbReference type="Proteomes" id="UP000183832">
    <property type="component" value="Unassembled WGS sequence"/>
</dbReference>
<evidence type="ECO:0000313" key="9">
    <source>
        <dbReference type="Proteomes" id="UP000183832"/>
    </source>
</evidence>
<feature type="region of interest" description="Disordered" evidence="6">
    <location>
        <begin position="92"/>
        <end position="127"/>
    </location>
</feature>
<feature type="binding site" evidence="4">
    <location>
        <position position="333"/>
    </location>
    <ligand>
        <name>cyanocob(III)alamin</name>
        <dbReference type="ChEBI" id="CHEBI:17439"/>
    </ligand>
</feature>
<protein>
    <submittedName>
        <fullName evidence="8">CLUMA_CG018153, isoform A</fullName>
    </submittedName>
</protein>
<keyword evidence="4" id="KW-0170">Cobalt</keyword>
<dbReference type="OrthoDB" id="6343110at2759"/>
<name>A0A1J1IYT2_9DIPT</name>
<dbReference type="STRING" id="568069.A0A1J1IYT2"/>
<keyword evidence="3 7" id="KW-0732">Signal</keyword>
<feature type="region of interest" description="Disordered" evidence="6">
    <location>
        <begin position="465"/>
        <end position="490"/>
    </location>
</feature>
<dbReference type="InterPro" id="IPR051588">
    <property type="entry name" value="Cobalamin_Transport"/>
</dbReference>
<evidence type="ECO:0000256" key="1">
    <source>
        <dbReference type="ARBA" id="ARBA00004613"/>
    </source>
</evidence>
<evidence type="ECO:0000256" key="7">
    <source>
        <dbReference type="SAM" id="SignalP"/>
    </source>
</evidence>
<feature type="disulfide bond" evidence="5">
    <location>
        <begin position="307"/>
        <end position="344"/>
    </location>
</feature>
<evidence type="ECO:0000256" key="2">
    <source>
        <dbReference type="ARBA" id="ARBA00022525"/>
    </source>
</evidence>
<keyword evidence="5" id="KW-1015">Disulfide bond</keyword>
<dbReference type="PANTHER" id="PTHR10559">
    <property type="entry name" value="TRANSCOBALAMIN-1/GASTRIC INTRINSIC FACTOR"/>
    <property type="match status" value="1"/>
</dbReference>
<keyword evidence="9" id="KW-1185">Reference proteome</keyword>
<evidence type="ECO:0000256" key="4">
    <source>
        <dbReference type="PIRSR" id="PIRSR602157-1"/>
    </source>
</evidence>
<dbReference type="EMBL" id="CVRI01000064">
    <property type="protein sequence ID" value="CRL05373.1"/>
    <property type="molecule type" value="Genomic_DNA"/>
</dbReference>
<evidence type="ECO:0000256" key="3">
    <source>
        <dbReference type="ARBA" id="ARBA00022729"/>
    </source>
</evidence>
<evidence type="ECO:0000256" key="5">
    <source>
        <dbReference type="PIRSR" id="PIRSR602157-2"/>
    </source>
</evidence>
<dbReference type="InterPro" id="IPR008930">
    <property type="entry name" value="Terpenoid_cyclase/PrenylTrfase"/>
</dbReference>
<dbReference type="Pfam" id="PF01122">
    <property type="entry name" value="Cobalamin_bind"/>
    <property type="match status" value="1"/>
</dbReference>
<dbReference type="GO" id="GO:0031419">
    <property type="term" value="F:cobalamin binding"/>
    <property type="evidence" value="ECO:0007669"/>
    <property type="project" value="InterPro"/>
</dbReference>
<dbReference type="Gene3D" id="2.170.130.30">
    <property type="match status" value="1"/>
</dbReference>